<dbReference type="EMBL" id="RKHG01000001">
    <property type="protein sequence ID" value="ROR53339.1"/>
    <property type="molecule type" value="Genomic_DNA"/>
</dbReference>
<proteinExistence type="predicted"/>
<name>A0A3N1ZR13_9ACTN</name>
<dbReference type="Proteomes" id="UP000275749">
    <property type="component" value="Unassembled WGS sequence"/>
</dbReference>
<dbReference type="RefSeq" id="WP_148060445.1">
    <property type="nucleotide sequence ID" value="NZ_RKHG01000001.1"/>
</dbReference>
<gene>
    <name evidence="1" type="ORF">EDD41_0480</name>
</gene>
<reference evidence="1 2" key="1">
    <citation type="submission" date="2018-11" db="EMBL/GenBank/DDBJ databases">
        <title>Sequencing the genomes of 1000 actinobacteria strains.</title>
        <authorList>
            <person name="Klenk H.-P."/>
        </authorList>
    </citation>
    <scope>NUCLEOTIDE SEQUENCE [LARGE SCALE GENOMIC DNA]</scope>
    <source>
        <strain evidence="1 2">DSM 10546</strain>
    </source>
</reference>
<organism evidence="1 2">
    <name type="scientific">Luteococcus japonicus</name>
    <dbReference type="NCBI Taxonomy" id="33984"/>
    <lineage>
        <taxon>Bacteria</taxon>
        <taxon>Bacillati</taxon>
        <taxon>Actinomycetota</taxon>
        <taxon>Actinomycetes</taxon>
        <taxon>Propionibacteriales</taxon>
        <taxon>Propionibacteriaceae</taxon>
        <taxon>Luteococcus</taxon>
    </lineage>
</organism>
<evidence type="ECO:0000313" key="1">
    <source>
        <dbReference type="EMBL" id="ROR53339.1"/>
    </source>
</evidence>
<dbReference type="AlphaFoldDB" id="A0A3N1ZR13"/>
<accession>A0A3N1ZR13</accession>
<sequence length="115" mass="12888">MATSEGVSTSAIDAAEIRVKFCLDGQHATEQAASELAHTDLASLTPITKAPAYSGRRGYSGYWWLASVRRSVPFSTLSEVDMLISLDYSNKYTQFIHNPFRISWPTSSRSKRRQR</sequence>
<protein>
    <submittedName>
        <fullName evidence="1">Uncharacterized protein</fullName>
    </submittedName>
</protein>
<evidence type="ECO:0000313" key="2">
    <source>
        <dbReference type="Proteomes" id="UP000275749"/>
    </source>
</evidence>
<comment type="caution">
    <text evidence="1">The sequence shown here is derived from an EMBL/GenBank/DDBJ whole genome shotgun (WGS) entry which is preliminary data.</text>
</comment>